<evidence type="ECO:0000259" key="4">
    <source>
        <dbReference type="PROSITE" id="PS50043"/>
    </source>
</evidence>
<gene>
    <name evidence="6" type="ORF">G5B37_11775</name>
</gene>
<dbReference type="Gene3D" id="3.40.50.2300">
    <property type="match status" value="1"/>
</dbReference>
<dbReference type="RefSeq" id="WP_164680225.1">
    <property type="nucleotide sequence ID" value="NZ_CP049057.1"/>
</dbReference>
<dbReference type="Proteomes" id="UP000505306">
    <property type="component" value="Chromosome"/>
</dbReference>
<dbReference type="InterPro" id="IPR011006">
    <property type="entry name" value="CheY-like_superfamily"/>
</dbReference>
<evidence type="ECO:0000256" key="2">
    <source>
        <dbReference type="ARBA" id="ARBA00023125"/>
    </source>
</evidence>
<name>A0A6G6GP53_9FLAO</name>
<dbReference type="GO" id="GO:0003677">
    <property type="term" value="F:DNA binding"/>
    <property type="evidence" value="ECO:0007669"/>
    <property type="project" value="UniProtKB-KW"/>
</dbReference>
<dbReference type="GO" id="GO:0000160">
    <property type="term" value="P:phosphorelay signal transduction system"/>
    <property type="evidence" value="ECO:0007669"/>
    <property type="project" value="InterPro"/>
</dbReference>
<evidence type="ECO:0000259" key="5">
    <source>
        <dbReference type="PROSITE" id="PS50110"/>
    </source>
</evidence>
<proteinExistence type="predicted"/>
<dbReference type="InterPro" id="IPR001789">
    <property type="entry name" value="Sig_transdc_resp-reg_receiver"/>
</dbReference>
<sequence>MKKIYRIAVLDDHALIPEAIRALLTGQEKYQYTQGFKSSEALIEYLNNDNFIDVLLLDIQLDGEDGIHLCENLHGKFSDITIIMLSSNTQSAIVMDALKKGAKGFLPKNIDDITLIEALDETLSGKTYIHKEISLIPTITKTSQFDYIPKLTRREREVLKLILEEMTTSEIALTLHISASTVESHRASLFSKTGSKNVVGLIKFTLEKGLLSA</sequence>
<dbReference type="CDD" id="cd06170">
    <property type="entry name" value="LuxR_C_like"/>
    <property type="match status" value="1"/>
</dbReference>
<evidence type="ECO:0000313" key="7">
    <source>
        <dbReference type="Proteomes" id="UP000505306"/>
    </source>
</evidence>
<dbReference type="Pfam" id="PF00196">
    <property type="entry name" value="GerE"/>
    <property type="match status" value="1"/>
</dbReference>
<dbReference type="InterPro" id="IPR039420">
    <property type="entry name" value="WalR-like"/>
</dbReference>
<protein>
    <submittedName>
        <fullName evidence="6">Response regulator transcription factor</fullName>
    </submittedName>
</protein>
<dbReference type="PANTHER" id="PTHR43214">
    <property type="entry name" value="TWO-COMPONENT RESPONSE REGULATOR"/>
    <property type="match status" value="1"/>
</dbReference>
<evidence type="ECO:0000256" key="1">
    <source>
        <dbReference type="ARBA" id="ARBA00022553"/>
    </source>
</evidence>
<dbReference type="InterPro" id="IPR016032">
    <property type="entry name" value="Sig_transdc_resp-reg_C-effctor"/>
</dbReference>
<accession>A0A6G6GP53</accession>
<dbReference type="InterPro" id="IPR058245">
    <property type="entry name" value="NreC/VraR/RcsB-like_REC"/>
</dbReference>
<dbReference type="PROSITE" id="PS50043">
    <property type="entry name" value="HTH_LUXR_2"/>
    <property type="match status" value="1"/>
</dbReference>
<dbReference type="EMBL" id="CP049057">
    <property type="protein sequence ID" value="QIE60213.1"/>
    <property type="molecule type" value="Genomic_DNA"/>
</dbReference>
<dbReference type="SMART" id="SM00421">
    <property type="entry name" value="HTH_LUXR"/>
    <property type="match status" value="1"/>
</dbReference>
<feature type="domain" description="Response regulatory" evidence="5">
    <location>
        <begin position="6"/>
        <end position="123"/>
    </location>
</feature>
<dbReference type="Gene3D" id="1.10.10.10">
    <property type="entry name" value="Winged helix-like DNA-binding domain superfamily/Winged helix DNA-binding domain"/>
    <property type="match status" value="1"/>
</dbReference>
<dbReference type="GO" id="GO:0006355">
    <property type="term" value="P:regulation of DNA-templated transcription"/>
    <property type="evidence" value="ECO:0007669"/>
    <property type="project" value="InterPro"/>
</dbReference>
<dbReference type="PROSITE" id="PS50110">
    <property type="entry name" value="RESPONSE_REGULATORY"/>
    <property type="match status" value="1"/>
</dbReference>
<dbReference type="InterPro" id="IPR036388">
    <property type="entry name" value="WH-like_DNA-bd_sf"/>
</dbReference>
<dbReference type="SUPFAM" id="SSF52172">
    <property type="entry name" value="CheY-like"/>
    <property type="match status" value="1"/>
</dbReference>
<dbReference type="SUPFAM" id="SSF46894">
    <property type="entry name" value="C-terminal effector domain of the bipartite response regulators"/>
    <property type="match status" value="1"/>
</dbReference>
<feature type="modified residue" description="4-aspartylphosphate" evidence="3">
    <location>
        <position position="58"/>
    </location>
</feature>
<feature type="domain" description="HTH luxR-type" evidence="4">
    <location>
        <begin position="144"/>
        <end position="209"/>
    </location>
</feature>
<dbReference type="Pfam" id="PF00072">
    <property type="entry name" value="Response_reg"/>
    <property type="match status" value="1"/>
</dbReference>
<dbReference type="CDD" id="cd17535">
    <property type="entry name" value="REC_NarL-like"/>
    <property type="match status" value="1"/>
</dbReference>
<dbReference type="KEGG" id="mgel:G5B37_11775"/>
<keyword evidence="1 3" id="KW-0597">Phosphoprotein</keyword>
<dbReference type="InterPro" id="IPR000792">
    <property type="entry name" value="Tscrpt_reg_LuxR_C"/>
</dbReference>
<dbReference type="SMART" id="SM00448">
    <property type="entry name" value="REC"/>
    <property type="match status" value="1"/>
</dbReference>
<dbReference type="PRINTS" id="PR00038">
    <property type="entry name" value="HTHLUXR"/>
</dbReference>
<keyword evidence="7" id="KW-1185">Reference proteome</keyword>
<evidence type="ECO:0000256" key="3">
    <source>
        <dbReference type="PROSITE-ProRule" id="PRU00169"/>
    </source>
</evidence>
<keyword evidence="2" id="KW-0238">DNA-binding</keyword>
<reference evidence="6 7" key="1">
    <citation type="submission" date="2020-02" db="EMBL/GenBank/DDBJ databases">
        <title>Complete genome sequence of Flavobacteriaceae bacterium.</title>
        <authorList>
            <person name="Kim S.-J."/>
            <person name="Kim Y.-S."/>
            <person name="Kim K.-H."/>
        </authorList>
    </citation>
    <scope>NUCLEOTIDE SEQUENCE [LARGE SCALE GENOMIC DNA]</scope>
    <source>
        <strain evidence="6 7">RR4-40</strain>
    </source>
</reference>
<organism evidence="6 7">
    <name type="scientific">Rasiella rasia</name>
    <dbReference type="NCBI Taxonomy" id="2744027"/>
    <lineage>
        <taxon>Bacteria</taxon>
        <taxon>Pseudomonadati</taxon>
        <taxon>Bacteroidota</taxon>
        <taxon>Flavobacteriia</taxon>
        <taxon>Flavobacteriales</taxon>
        <taxon>Flavobacteriaceae</taxon>
        <taxon>Rasiella</taxon>
    </lineage>
</organism>
<evidence type="ECO:0000313" key="6">
    <source>
        <dbReference type="EMBL" id="QIE60213.1"/>
    </source>
</evidence>
<dbReference type="AlphaFoldDB" id="A0A6G6GP53"/>